<name>A0A7W7DGI6_9ACTN</name>
<keyword evidence="2" id="KW-1133">Transmembrane helix</keyword>
<dbReference type="Proteomes" id="UP000542210">
    <property type="component" value="Unassembled WGS sequence"/>
</dbReference>
<evidence type="ECO:0000256" key="2">
    <source>
        <dbReference type="SAM" id="Phobius"/>
    </source>
</evidence>
<dbReference type="RefSeq" id="WP_275411719.1">
    <property type="nucleotide sequence ID" value="NZ_BOOV01000020.1"/>
</dbReference>
<feature type="compositionally biased region" description="Low complexity" evidence="1">
    <location>
        <begin position="202"/>
        <end position="227"/>
    </location>
</feature>
<evidence type="ECO:0000256" key="1">
    <source>
        <dbReference type="SAM" id="MobiDB-lite"/>
    </source>
</evidence>
<organism evidence="3 4">
    <name type="scientific">Sphaerisporangium siamense</name>
    <dbReference type="NCBI Taxonomy" id="795645"/>
    <lineage>
        <taxon>Bacteria</taxon>
        <taxon>Bacillati</taxon>
        <taxon>Actinomycetota</taxon>
        <taxon>Actinomycetes</taxon>
        <taxon>Streptosporangiales</taxon>
        <taxon>Streptosporangiaceae</taxon>
        <taxon>Sphaerisporangium</taxon>
    </lineage>
</organism>
<dbReference type="EMBL" id="JACHND010000001">
    <property type="protein sequence ID" value="MBB4705306.1"/>
    <property type="molecule type" value="Genomic_DNA"/>
</dbReference>
<evidence type="ECO:0000313" key="3">
    <source>
        <dbReference type="EMBL" id="MBB4705306.1"/>
    </source>
</evidence>
<keyword evidence="2" id="KW-0472">Membrane</keyword>
<gene>
    <name evidence="3" type="ORF">BJ982_006850</name>
</gene>
<sequence length="245" mass="25410">MTEAPDESGEILRRVLRAEAESVVPSADGLEIIRTRIEQRGTRGLRGVFWWRAGASALGAVLVAATVVMLVPNLREQFTPDQHPIVQVEFTTDPPDESSTRRPWVDPNRRPVTGTQPAVPGATTSAAPTPTIKPTPSPTPGSDCPTAVPPPAEPGALESVGPCASPSPTGGSPEETTRPGPSRKPTPTPTPTTTKVPPPTPTATTTPEPCHSCTPTPTASTPPSATPQMTAEGSTGTLTSETLQS</sequence>
<feature type="compositionally biased region" description="Pro residues" evidence="1">
    <location>
        <begin position="182"/>
        <end position="201"/>
    </location>
</feature>
<reference evidence="3 4" key="1">
    <citation type="submission" date="2020-08" db="EMBL/GenBank/DDBJ databases">
        <title>Sequencing the genomes of 1000 actinobacteria strains.</title>
        <authorList>
            <person name="Klenk H.-P."/>
        </authorList>
    </citation>
    <scope>NUCLEOTIDE SEQUENCE [LARGE SCALE GENOMIC DNA]</scope>
    <source>
        <strain evidence="3 4">DSM 45784</strain>
    </source>
</reference>
<dbReference type="AlphaFoldDB" id="A0A7W7DGI6"/>
<proteinExistence type="predicted"/>
<feature type="transmembrane region" description="Helical" evidence="2">
    <location>
        <begin position="49"/>
        <end position="71"/>
    </location>
</feature>
<comment type="caution">
    <text evidence="3">The sequence shown here is derived from an EMBL/GenBank/DDBJ whole genome shotgun (WGS) entry which is preliminary data.</text>
</comment>
<feature type="region of interest" description="Disordered" evidence="1">
    <location>
        <begin position="85"/>
        <end position="245"/>
    </location>
</feature>
<protein>
    <submittedName>
        <fullName evidence="3">Uncharacterized protein</fullName>
    </submittedName>
</protein>
<evidence type="ECO:0000313" key="4">
    <source>
        <dbReference type="Proteomes" id="UP000542210"/>
    </source>
</evidence>
<feature type="compositionally biased region" description="Basic and acidic residues" evidence="1">
    <location>
        <begin position="98"/>
        <end position="109"/>
    </location>
</feature>
<accession>A0A7W7DGI6</accession>
<keyword evidence="4" id="KW-1185">Reference proteome</keyword>
<feature type="compositionally biased region" description="Low complexity" evidence="1">
    <location>
        <begin position="117"/>
        <end position="130"/>
    </location>
</feature>
<feature type="compositionally biased region" description="Polar residues" evidence="1">
    <location>
        <begin position="228"/>
        <end position="245"/>
    </location>
</feature>
<keyword evidence="2" id="KW-0812">Transmembrane</keyword>